<organism evidence="1 2">
    <name type="scientific">Brassica oleracea var. oleracea</name>
    <dbReference type="NCBI Taxonomy" id="109376"/>
    <lineage>
        <taxon>Eukaryota</taxon>
        <taxon>Viridiplantae</taxon>
        <taxon>Streptophyta</taxon>
        <taxon>Embryophyta</taxon>
        <taxon>Tracheophyta</taxon>
        <taxon>Spermatophyta</taxon>
        <taxon>Magnoliopsida</taxon>
        <taxon>eudicotyledons</taxon>
        <taxon>Gunneridae</taxon>
        <taxon>Pentapetalae</taxon>
        <taxon>rosids</taxon>
        <taxon>malvids</taxon>
        <taxon>Brassicales</taxon>
        <taxon>Brassicaceae</taxon>
        <taxon>Brassiceae</taxon>
        <taxon>Brassica</taxon>
    </lineage>
</organism>
<dbReference type="Proteomes" id="UP000032141">
    <property type="component" value="Chromosome C4"/>
</dbReference>
<evidence type="ECO:0000313" key="1">
    <source>
        <dbReference type="EnsemblPlants" id="Bo4g081270.1"/>
    </source>
</evidence>
<accession>A0A0D3BUY9</accession>
<dbReference type="AlphaFoldDB" id="A0A0D3BUY9"/>
<dbReference type="Gramene" id="Bo4g081270.1">
    <property type="protein sequence ID" value="Bo4g081270.1"/>
    <property type="gene ID" value="Bo4g081270"/>
</dbReference>
<name>A0A0D3BUY9_BRAOL</name>
<reference evidence="1 2" key="1">
    <citation type="journal article" date="2014" name="Genome Biol.">
        <title>Transcriptome and methylome profiling reveals relics of genome dominance in the mesopolyploid Brassica oleracea.</title>
        <authorList>
            <person name="Parkin I.A."/>
            <person name="Koh C."/>
            <person name="Tang H."/>
            <person name="Robinson S.J."/>
            <person name="Kagale S."/>
            <person name="Clarke W.E."/>
            <person name="Town C.D."/>
            <person name="Nixon J."/>
            <person name="Krishnakumar V."/>
            <person name="Bidwell S.L."/>
            <person name="Denoeud F."/>
            <person name="Belcram H."/>
            <person name="Links M.G."/>
            <person name="Just J."/>
            <person name="Clarke C."/>
            <person name="Bender T."/>
            <person name="Huebert T."/>
            <person name="Mason A.S."/>
            <person name="Pires J.C."/>
            <person name="Barker G."/>
            <person name="Moore J."/>
            <person name="Walley P.G."/>
            <person name="Manoli S."/>
            <person name="Batley J."/>
            <person name="Edwards D."/>
            <person name="Nelson M.N."/>
            <person name="Wang X."/>
            <person name="Paterson A.H."/>
            <person name="King G."/>
            <person name="Bancroft I."/>
            <person name="Chalhoub B."/>
            <person name="Sharpe A.G."/>
        </authorList>
    </citation>
    <scope>NUCLEOTIDE SEQUENCE</scope>
    <source>
        <strain evidence="1 2">cv. TO1000</strain>
    </source>
</reference>
<evidence type="ECO:0000313" key="2">
    <source>
        <dbReference type="Proteomes" id="UP000032141"/>
    </source>
</evidence>
<dbReference type="HOGENOM" id="CLU_2253864_0_0_1"/>
<proteinExistence type="predicted"/>
<dbReference type="EnsemblPlants" id="Bo4g081270.1">
    <property type="protein sequence ID" value="Bo4g081270.1"/>
    <property type="gene ID" value="Bo4g081270"/>
</dbReference>
<keyword evidence="2" id="KW-1185">Reference proteome</keyword>
<reference evidence="1" key="2">
    <citation type="submission" date="2015-03" db="UniProtKB">
        <authorList>
            <consortium name="EnsemblPlants"/>
        </authorList>
    </citation>
    <scope>IDENTIFICATION</scope>
</reference>
<sequence>MHKSEASHLAVHEHQRPHICAEEASGICKRVKRIHDPVKIVVPCAEVEFPIPPDISKRIQIRGRRVCTMIDDGCATSIEKASLASIDRHFTVSISRASRVLIAT</sequence>
<protein>
    <submittedName>
        <fullName evidence="1">Uncharacterized protein</fullName>
    </submittedName>
</protein>